<gene>
    <name evidence="4" type="ORF">V8G54_024368</name>
</gene>
<organism evidence="4 5">
    <name type="scientific">Vigna mungo</name>
    <name type="common">Black gram</name>
    <name type="synonym">Phaseolus mungo</name>
    <dbReference type="NCBI Taxonomy" id="3915"/>
    <lineage>
        <taxon>Eukaryota</taxon>
        <taxon>Viridiplantae</taxon>
        <taxon>Streptophyta</taxon>
        <taxon>Embryophyta</taxon>
        <taxon>Tracheophyta</taxon>
        <taxon>Spermatophyta</taxon>
        <taxon>Magnoliopsida</taxon>
        <taxon>eudicotyledons</taxon>
        <taxon>Gunneridae</taxon>
        <taxon>Pentapetalae</taxon>
        <taxon>rosids</taxon>
        <taxon>fabids</taxon>
        <taxon>Fabales</taxon>
        <taxon>Fabaceae</taxon>
        <taxon>Papilionoideae</taxon>
        <taxon>50 kb inversion clade</taxon>
        <taxon>NPAAA clade</taxon>
        <taxon>indigoferoid/millettioid clade</taxon>
        <taxon>Phaseoleae</taxon>
        <taxon>Vigna</taxon>
    </lineage>
</organism>
<dbReference type="InterPro" id="IPR000863">
    <property type="entry name" value="Sulfotransferase_dom"/>
</dbReference>
<dbReference type="AlphaFoldDB" id="A0AAQ3N6U6"/>
<dbReference type="InterPro" id="IPR027417">
    <property type="entry name" value="P-loop_NTPase"/>
</dbReference>
<keyword evidence="5" id="KW-1185">Reference proteome</keyword>
<evidence type="ECO:0000256" key="2">
    <source>
        <dbReference type="ARBA" id="ARBA00022679"/>
    </source>
</evidence>
<keyword evidence="2" id="KW-0808">Transferase</keyword>
<dbReference type="EMBL" id="CP144694">
    <property type="protein sequence ID" value="WVZ03562.1"/>
    <property type="molecule type" value="Genomic_DNA"/>
</dbReference>
<dbReference type="PANTHER" id="PTHR11783">
    <property type="entry name" value="SULFOTRANSFERASE SULT"/>
    <property type="match status" value="1"/>
</dbReference>
<feature type="domain" description="Sulfotransferase" evidence="3">
    <location>
        <begin position="36"/>
        <end position="272"/>
    </location>
</feature>
<reference evidence="4 5" key="1">
    <citation type="journal article" date="2023" name="Life. Sci Alliance">
        <title>Evolutionary insights into 3D genome organization and epigenetic landscape of Vigna mungo.</title>
        <authorList>
            <person name="Junaid A."/>
            <person name="Singh B."/>
            <person name="Bhatia S."/>
        </authorList>
    </citation>
    <scope>NUCLEOTIDE SEQUENCE [LARGE SCALE GENOMIC DNA]</scope>
    <source>
        <strain evidence="4">Urdbean</strain>
    </source>
</reference>
<feature type="domain" description="Sulfotransferase" evidence="3">
    <location>
        <begin position="352"/>
        <end position="614"/>
    </location>
</feature>
<evidence type="ECO:0000313" key="5">
    <source>
        <dbReference type="Proteomes" id="UP001374535"/>
    </source>
</evidence>
<dbReference type="GO" id="GO:0008146">
    <property type="term" value="F:sulfotransferase activity"/>
    <property type="evidence" value="ECO:0007669"/>
    <property type="project" value="InterPro"/>
</dbReference>
<dbReference type="Pfam" id="PF00685">
    <property type="entry name" value="Sulfotransfer_1"/>
    <property type="match status" value="2"/>
</dbReference>
<dbReference type="Proteomes" id="UP001374535">
    <property type="component" value="Chromosome 7"/>
</dbReference>
<dbReference type="SUPFAM" id="SSF52540">
    <property type="entry name" value="P-loop containing nucleoside triphosphate hydrolases"/>
    <property type="match status" value="2"/>
</dbReference>
<accession>A0AAQ3N6U6</accession>
<evidence type="ECO:0000313" key="4">
    <source>
        <dbReference type="EMBL" id="WVZ03562.1"/>
    </source>
</evidence>
<sequence length="627" mass="72900">MAMASDKQANEENELLLSLPKERGVNNFQKHFHAKDSDVFVASFPKSGTTWLKALTFVIVNHQRFSSFDHHPLLSSNPHELVSFPEFILSHDLDDQILSLSNMTEPRLLATHLPFSSLPKTITESNCKIIYICRNPFDTFVSAWEFFTKKSSVSSPALTFEEAFEKYCNGIMGFGPWWSHMLGYWNESITRPNKVLFLKYEDLKEDAVFHVKRMVEFLDTPITQGEDSTAVIENIINLCRFEKMKDLEVNKSGEIDNIAEKKNFFRKASYHYHKKASYHYTNLLDFTKNQSMEEKEVSEENKRSHDCKELIVSLPREKGWITPYLHLFQGFWYSSSEIQAINTFQNHFQAKDNDIVVASVPKSGTTWLKALTFAIVKRQHFPISENHPLLVFNPHELVPPFEFVIYDETNWQVHELPKMPEPRLFGTHVPFSSLAKSIKETNTKIIYICRNLFDTFISTWVFVNRIMPEFLPALPLEEAFERYCKGIIGFGPSWNHILGYWRESIARPDKVLFLKYEDLKDDVVFNVKKIAEFLGYPFTKEEESNGVIENIIKLCSFENMKELMVNKCGTMGKGRIVENKYFFRKAEIGDWVNYFSPSMVEKLSKIIEEKFSGSDLSFRLCDLNNST</sequence>
<protein>
    <recommendedName>
        <fullName evidence="3">Sulfotransferase domain-containing protein</fullName>
    </recommendedName>
</protein>
<name>A0AAQ3N6U6_VIGMU</name>
<evidence type="ECO:0000259" key="3">
    <source>
        <dbReference type="Pfam" id="PF00685"/>
    </source>
</evidence>
<evidence type="ECO:0000256" key="1">
    <source>
        <dbReference type="ARBA" id="ARBA00005771"/>
    </source>
</evidence>
<dbReference type="Gene3D" id="3.40.50.300">
    <property type="entry name" value="P-loop containing nucleotide triphosphate hydrolases"/>
    <property type="match status" value="2"/>
</dbReference>
<proteinExistence type="inferred from homology"/>
<comment type="similarity">
    <text evidence="1">Belongs to the sulfotransferase 1 family.</text>
</comment>